<dbReference type="Pfam" id="PF23988">
    <property type="entry name" value="DUF7309"/>
    <property type="match status" value="1"/>
</dbReference>
<dbReference type="GeneID" id="301684443"/>
<sequence length="543" mass="61695">MTFLNRSTLRRLQKLPSIPSVWEGDRRPMSQGMSQTNLETDIETDNDCIIWVDGSQGMVRSMDMVSANIGPEAIVRTLLRAMEHPQSPTPAARPHKIVVKDREIQFFLRGVLQELDIVIDYVPDLPLIDEIFRGLQEVAESRPPQLPEAFVDPLLKKAYQIWQDAPWDKLVEHQIISIEINHLDVGTLYISTLGKLGMDYGVLMYRSLESLKRFRERVVADRPFDNLEEAFLTQDCLFVTFEPLSEEDEEEDVIWETLSASQIEPNFGNLHPLEGLRSVIYEEEATVMMVALEALHRFLRDFRYKLNEDSFPKLSKRYRISCSLPDATETKMISVKVETLPEVADELLEMVEAAAEDDDEELDYPTLRDDLIPPKSFLSLGVIPWETVDYLRNNTEFYQPSDVQIPQKGDGLPVILIQTSKPKAKTLIQNLEEAGGLTGICFNSGKDPLEGRNYDLGILKTENGELHLFGEFIEDDPTHQRARKNWEQRCSQTQGWCGLIIAMGLTGASRGQPGFKDMMALVELRSVSPDELGLGPLELITPM</sequence>
<evidence type="ECO:0000313" key="3">
    <source>
        <dbReference type="EMBL" id="GCE95600.1"/>
    </source>
</evidence>
<evidence type="ECO:0000259" key="1">
    <source>
        <dbReference type="Pfam" id="PF22007"/>
    </source>
</evidence>
<dbReference type="Pfam" id="PF22007">
    <property type="entry name" value="DUF6930"/>
    <property type="match status" value="1"/>
</dbReference>
<name>A0A5M3TC50_LIMPL</name>
<dbReference type="RefSeq" id="WP_014274336.1">
    <property type="nucleotide sequence ID" value="NZ_BIMW01000143.1"/>
</dbReference>
<proteinExistence type="predicted"/>
<evidence type="ECO:0000313" key="4">
    <source>
        <dbReference type="Proteomes" id="UP000326169"/>
    </source>
</evidence>
<keyword evidence="4" id="KW-1185">Reference proteome</keyword>
<dbReference type="InterPro" id="IPR054216">
    <property type="entry name" value="DUF6930"/>
</dbReference>
<evidence type="ECO:0000259" key="2">
    <source>
        <dbReference type="Pfam" id="PF23988"/>
    </source>
</evidence>
<reference evidence="3 4" key="1">
    <citation type="journal article" date="2019" name="J Genomics">
        <title>The Draft Genome of a Hydrogen-producing Cyanobacterium, Arthrospira platensis NIES-46.</title>
        <authorList>
            <person name="Suzuki S."/>
            <person name="Yamaguchi H."/>
            <person name="Kawachi M."/>
        </authorList>
    </citation>
    <scope>NUCLEOTIDE SEQUENCE [LARGE SCALE GENOMIC DNA]</scope>
    <source>
        <strain evidence="3 4">NIES-46</strain>
    </source>
</reference>
<protein>
    <submittedName>
        <fullName evidence="3">Uncharacterized protein</fullName>
    </submittedName>
</protein>
<accession>A0A5M3TC50</accession>
<dbReference type="InterPro" id="IPR055733">
    <property type="entry name" value="DUF7309"/>
</dbReference>
<comment type="caution">
    <text evidence="3">The sequence shown here is derived from an EMBL/GenBank/DDBJ whole genome shotgun (WGS) entry which is preliminary data.</text>
</comment>
<feature type="domain" description="DUF7309" evidence="2">
    <location>
        <begin position="154"/>
        <end position="255"/>
    </location>
</feature>
<gene>
    <name evidence="3" type="ORF">NIES46_36660</name>
</gene>
<organism evidence="3 4">
    <name type="scientific">Limnospira platensis NIES-46</name>
    <dbReference type="NCBI Taxonomy" id="1236695"/>
    <lineage>
        <taxon>Bacteria</taxon>
        <taxon>Bacillati</taxon>
        <taxon>Cyanobacteriota</taxon>
        <taxon>Cyanophyceae</taxon>
        <taxon>Oscillatoriophycideae</taxon>
        <taxon>Oscillatoriales</taxon>
        <taxon>Sirenicapillariaceae</taxon>
        <taxon>Limnospira</taxon>
    </lineage>
</organism>
<feature type="domain" description="DUF6930" evidence="1">
    <location>
        <begin position="8"/>
        <end position="136"/>
    </location>
</feature>
<dbReference type="EMBL" id="BIMW01000143">
    <property type="protein sequence ID" value="GCE95600.1"/>
    <property type="molecule type" value="Genomic_DNA"/>
</dbReference>
<dbReference type="Proteomes" id="UP000326169">
    <property type="component" value="Unassembled WGS sequence"/>
</dbReference>